<evidence type="ECO:0000256" key="1">
    <source>
        <dbReference type="ARBA" id="ARBA00005104"/>
    </source>
</evidence>
<feature type="domain" description="Bacterial bifunctional deaminase-reductase C-terminal" evidence="5">
    <location>
        <begin position="1"/>
        <end position="177"/>
    </location>
</feature>
<dbReference type="InterPro" id="IPR050765">
    <property type="entry name" value="Riboflavin_Biosynth_HTPR"/>
</dbReference>
<keyword evidence="3" id="KW-0560">Oxidoreductase</keyword>
<keyword evidence="2" id="KW-0521">NADP</keyword>
<dbReference type="AlphaFoldDB" id="A0A933EA24"/>
<dbReference type="SUPFAM" id="SSF53597">
    <property type="entry name" value="Dihydrofolate reductase-like"/>
    <property type="match status" value="1"/>
</dbReference>
<accession>A0A933EA24</accession>
<dbReference type="EMBL" id="JACQRX010000301">
    <property type="protein sequence ID" value="MBI4252175.1"/>
    <property type="molecule type" value="Genomic_DNA"/>
</dbReference>
<proteinExistence type="predicted"/>
<evidence type="ECO:0000256" key="2">
    <source>
        <dbReference type="ARBA" id="ARBA00022857"/>
    </source>
</evidence>
<evidence type="ECO:0000256" key="4">
    <source>
        <dbReference type="SAM" id="MobiDB-lite"/>
    </source>
</evidence>
<comment type="pathway">
    <text evidence="1">Cofactor biosynthesis; riboflavin biosynthesis.</text>
</comment>
<comment type="caution">
    <text evidence="6">The sequence shown here is derived from an EMBL/GenBank/DDBJ whole genome shotgun (WGS) entry which is preliminary data.</text>
</comment>
<evidence type="ECO:0000259" key="5">
    <source>
        <dbReference type="Pfam" id="PF01872"/>
    </source>
</evidence>
<name>A0A933EA24_UNCTE</name>
<feature type="region of interest" description="Disordered" evidence="4">
    <location>
        <begin position="20"/>
        <end position="46"/>
    </location>
</feature>
<evidence type="ECO:0000313" key="6">
    <source>
        <dbReference type="EMBL" id="MBI4252175.1"/>
    </source>
</evidence>
<protein>
    <submittedName>
        <fullName evidence="6">Dihydrofolate reductase family protein</fullName>
    </submittedName>
</protein>
<dbReference type="GO" id="GO:0009231">
    <property type="term" value="P:riboflavin biosynthetic process"/>
    <property type="evidence" value="ECO:0007669"/>
    <property type="project" value="InterPro"/>
</dbReference>
<reference evidence="6" key="1">
    <citation type="submission" date="2020-07" db="EMBL/GenBank/DDBJ databases">
        <title>Huge and variable diversity of episymbiotic CPR bacteria and DPANN archaea in groundwater ecosystems.</title>
        <authorList>
            <person name="He C.Y."/>
            <person name="Keren R."/>
            <person name="Whittaker M."/>
            <person name="Farag I.F."/>
            <person name="Doudna J."/>
            <person name="Cate J.H.D."/>
            <person name="Banfield J.F."/>
        </authorList>
    </citation>
    <scope>NUCLEOTIDE SEQUENCE</scope>
    <source>
        <strain evidence="6">NC_groundwater_1370_Ag_S-0.2um_69_93</strain>
    </source>
</reference>
<sequence>RAEADIVLWGGETIRAARGPAHVRDPGLTASRQASGRPAQPANGVVTASGNIPPSLEWFDAPDVARFVFTGARGAPAAREAARGRAEVVVLGEGEVSATALLDALVQRRIEKVLVEGGGGLHWMFAREGLLDAIHVTLTPWLAGGASAPTLLGGAGFPAGRFLRLALEEARREGEEVFLRYRVVGRGPGEPPAR</sequence>
<dbReference type="Pfam" id="PF01872">
    <property type="entry name" value="RibD_C"/>
    <property type="match status" value="1"/>
</dbReference>
<evidence type="ECO:0000256" key="3">
    <source>
        <dbReference type="ARBA" id="ARBA00023002"/>
    </source>
</evidence>
<dbReference type="GO" id="GO:0008703">
    <property type="term" value="F:5-amino-6-(5-phosphoribosylamino)uracil reductase activity"/>
    <property type="evidence" value="ECO:0007669"/>
    <property type="project" value="InterPro"/>
</dbReference>
<feature type="non-terminal residue" evidence="6">
    <location>
        <position position="1"/>
    </location>
</feature>
<dbReference type="PANTHER" id="PTHR38011">
    <property type="entry name" value="DIHYDROFOLATE REDUCTASE FAMILY PROTEIN (AFU_ORTHOLOGUE AFUA_8G06820)"/>
    <property type="match status" value="1"/>
</dbReference>
<dbReference type="InterPro" id="IPR024072">
    <property type="entry name" value="DHFR-like_dom_sf"/>
</dbReference>
<dbReference type="InterPro" id="IPR002734">
    <property type="entry name" value="RibDG_C"/>
</dbReference>
<organism evidence="6 7">
    <name type="scientific">Tectimicrobiota bacterium</name>
    <dbReference type="NCBI Taxonomy" id="2528274"/>
    <lineage>
        <taxon>Bacteria</taxon>
        <taxon>Pseudomonadati</taxon>
        <taxon>Nitrospinota/Tectimicrobiota group</taxon>
        <taxon>Candidatus Tectimicrobiota</taxon>
    </lineage>
</organism>
<dbReference type="PANTHER" id="PTHR38011:SF7">
    <property type="entry name" value="2,5-DIAMINO-6-RIBOSYLAMINO-4(3H)-PYRIMIDINONE 5'-PHOSPHATE REDUCTASE"/>
    <property type="match status" value="1"/>
</dbReference>
<dbReference type="Proteomes" id="UP000752292">
    <property type="component" value="Unassembled WGS sequence"/>
</dbReference>
<evidence type="ECO:0000313" key="7">
    <source>
        <dbReference type="Proteomes" id="UP000752292"/>
    </source>
</evidence>
<gene>
    <name evidence="6" type="ORF">HY618_06910</name>
</gene>
<dbReference type="Gene3D" id="3.40.430.10">
    <property type="entry name" value="Dihydrofolate Reductase, subunit A"/>
    <property type="match status" value="1"/>
</dbReference>